<dbReference type="Proteomes" id="UP001414441">
    <property type="component" value="Unassembled WGS sequence"/>
</dbReference>
<sequence>MKKLLFIVLASTVGVSACASSGTSNGASERNHQRPNISADMKQAMDDCAKKAGVKMNKDGRPSKNDMKKIDSCMSAKGFEKPAGQGRH</sequence>
<evidence type="ECO:0000313" key="4">
    <source>
        <dbReference type="Proteomes" id="UP001414441"/>
    </source>
</evidence>
<keyword evidence="2" id="KW-0732">Signal</keyword>
<evidence type="ECO:0000313" key="3">
    <source>
        <dbReference type="EMBL" id="MEN8625760.1"/>
    </source>
</evidence>
<reference evidence="3 4" key="1">
    <citation type="submission" date="2024-05" db="EMBL/GenBank/DDBJ databases">
        <title>Genome sequencing of Marine Estuary Bacteria, Pseudoalteromonas distincta strain FA, Psychrobacter proteolyticus strain EA, and Shewanella baltica strain CA.</title>
        <authorList>
            <person name="Dieffenbach S.A."/>
            <person name="Maclea K.S."/>
        </authorList>
    </citation>
    <scope>NUCLEOTIDE SEQUENCE [LARGE SCALE GENOMIC DNA]</scope>
    <source>
        <strain evidence="3 4">EA</strain>
    </source>
</reference>
<dbReference type="EMBL" id="JBDLOB010000003">
    <property type="protein sequence ID" value="MEN8625760.1"/>
    <property type="molecule type" value="Genomic_DNA"/>
</dbReference>
<feature type="signal peptide" evidence="2">
    <location>
        <begin position="1"/>
        <end position="19"/>
    </location>
</feature>
<feature type="compositionally biased region" description="Basic and acidic residues" evidence="1">
    <location>
        <begin position="54"/>
        <end position="71"/>
    </location>
</feature>
<evidence type="ECO:0000256" key="2">
    <source>
        <dbReference type="SAM" id="SignalP"/>
    </source>
</evidence>
<keyword evidence="4" id="KW-1185">Reference proteome</keyword>
<proteinExistence type="predicted"/>
<gene>
    <name evidence="3" type="ORF">ABFV72_07020</name>
</gene>
<name>A0ABV0D536_9GAMM</name>
<evidence type="ECO:0000256" key="1">
    <source>
        <dbReference type="SAM" id="MobiDB-lite"/>
    </source>
</evidence>
<dbReference type="PROSITE" id="PS51257">
    <property type="entry name" value="PROKAR_LIPOPROTEIN"/>
    <property type="match status" value="1"/>
</dbReference>
<accession>A0ABV0D536</accession>
<evidence type="ECO:0008006" key="5">
    <source>
        <dbReference type="Google" id="ProtNLM"/>
    </source>
</evidence>
<protein>
    <recommendedName>
        <fullName evidence="5">Lipoprotein</fullName>
    </recommendedName>
</protein>
<comment type="caution">
    <text evidence="3">The sequence shown here is derived from an EMBL/GenBank/DDBJ whole genome shotgun (WGS) entry which is preliminary data.</text>
</comment>
<feature type="region of interest" description="Disordered" evidence="1">
    <location>
        <begin position="54"/>
        <end position="88"/>
    </location>
</feature>
<feature type="chain" id="PRO_5046081754" description="Lipoprotein" evidence="2">
    <location>
        <begin position="20"/>
        <end position="88"/>
    </location>
</feature>
<feature type="region of interest" description="Disordered" evidence="1">
    <location>
        <begin position="19"/>
        <end position="38"/>
    </location>
</feature>
<organism evidence="3 4">
    <name type="scientific">Psychrobacter proteolyticus</name>
    <dbReference type="NCBI Taxonomy" id="147825"/>
    <lineage>
        <taxon>Bacteria</taxon>
        <taxon>Pseudomonadati</taxon>
        <taxon>Pseudomonadota</taxon>
        <taxon>Gammaproteobacteria</taxon>
        <taxon>Moraxellales</taxon>
        <taxon>Moraxellaceae</taxon>
        <taxon>Psychrobacter</taxon>
    </lineage>
</organism>
<feature type="compositionally biased region" description="Polar residues" evidence="1">
    <location>
        <begin position="19"/>
        <end position="28"/>
    </location>
</feature>
<dbReference type="RefSeq" id="WP_347162950.1">
    <property type="nucleotide sequence ID" value="NZ_JBDLOB010000003.1"/>
</dbReference>